<dbReference type="InterPro" id="IPR051402">
    <property type="entry name" value="KPR-Related"/>
</dbReference>
<dbReference type="NCBIfam" id="TIGR00745">
    <property type="entry name" value="apbA_panE"/>
    <property type="match status" value="1"/>
</dbReference>
<dbReference type="GO" id="GO:0015940">
    <property type="term" value="P:pantothenate biosynthetic process"/>
    <property type="evidence" value="ECO:0007669"/>
    <property type="project" value="UniProtKB-UniPathway"/>
</dbReference>
<dbReference type="FunFam" id="1.10.1040.10:FF:000017">
    <property type="entry name" value="2-dehydropantoate 2-reductase"/>
    <property type="match status" value="1"/>
</dbReference>
<feature type="domain" description="Ketopantoate reductase N-terminal" evidence="10">
    <location>
        <begin position="6"/>
        <end position="158"/>
    </location>
</feature>
<comment type="pathway">
    <text evidence="1 9">Cofactor biosynthesis; (R)-pantothenate biosynthesis; (R)-pantoate from 3-methyl-2-oxobutanoate: step 2/2.</text>
</comment>
<dbReference type="PANTHER" id="PTHR21708">
    <property type="entry name" value="PROBABLE 2-DEHYDROPANTOATE 2-REDUCTASE"/>
    <property type="match status" value="1"/>
</dbReference>
<evidence type="ECO:0000256" key="7">
    <source>
        <dbReference type="ARBA" id="ARBA00032024"/>
    </source>
</evidence>
<dbReference type="PATRIC" id="fig|400092.3.peg.3928"/>
<evidence type="ECO:0000256" key="6">
    <source>
        <dbReference type="ARBA" id="ARBA00023002"/>
    </source>
</evidence>
<keyword evidence="6 9" id="KW-0560">Oxidoreductase</keyword>
<dbReference type="KEGG" id="pko:PKOR_17925"/>
<dbReference type="GO" id="GO:0008677">
    <property type="term" value="F:2-dehydropantoate 2-reductase activity"/>
    <property type="evidence" value="ECO:0007669"/>
    <property type="project" value="UniProtKB-EC"/>
</dbReference>
<dbReference type="InterPro" id="IPR013332">
    <property type="entry name" value="KPR_N"/>
</dbReference>
<evidence type="ECO:0000256" key="1">
    <source>
        <dbReference type="ARBA" id="ARBA00004994"/>
    </source>
</evidence>
<evidence type="ECO:0000256" key="8">
    <source>
        <dbReference type="ARBA" id="ARBA00048793"/>
    </source>
</evidence>
<proteinExistence type="inferred from homology"/>
<dbReference type="STRING" id="400092.PKOR_17925"/>
<dbReference type="PANTHER" id="PTHR21708:SF26">
    <property type="entry name" value="2-DEHYDROPANTOATE 2-REDUCTASE"/>
    <property type="match status" value="1"/>
</dbReference>
<evidence type="ECO:0000259" key="10">
    <source>
        <dbReference type="Pfam" id="PF02558"/>
    </source>
</evidence>
<dbReference type="EMBL" id="CP009621">
    <property type="protein sequence ID" value="AKD04630.1"/>
    <property type="molecule type" value="Genomic_DNA"/>
</dbReference>
<evidence type="ECO:0000256" key="9">
    <source>
        <dbReference type="RuleBase" id="RU362068"/>
    </source>
</evidence>
<reference evidence="12 13" key="1">
    <citation type="journal article" date="2015" name="Sci. Rep.">
        <title>Unraveling adaptation of Pontibacter korlensis to radiation and infertility in desert through complete genome and comparative transcriptomic analysis.</title>
        <authorList>
            <person name="Dai J."/>
            <person name="Dai W."/>
            <person name="Qiu C."/>
            <person name="Yang Z."/>
            <person name="Zhang Y."/>
            <person name="Zhou M."/>
            <person name="Zhang L."/>
            <person name="Fang C."/>
            <person name="Gao Q."/>
            <person name="Yang Q."/>
            <person name="Li X."/>
            <person name="Wang Z."/>
            <person name="Wang Z."/>
            <person name="Jia Z."/>
            <person name="Chen X."/>
        </authorList>
    </citation>
    <scope>NUCLEOTIDE SEQUENCE [LARGE SCALE GENOMIC DNA]</scope>
    <source>
        <strain evidence="12 13">X14-1T</strain>
    </source>
</reference>
<dbReference type="GO" id="GO:0005737">
    <property type="term" value="C:cytoplasm"/>
    <property type="evidence" value="ECO:0007669"/>
    <property type="project" value="TreeGrafter"/>
</dbReference>
<dbReference type="InterPro" id="IPR013328">
    <property type="entry name" value="6PGD_dom2"/>
</dbReference>
<dbReference type="UniPathway" id="UPA00028">
    <property type="reaction ID" value="UER00004"/>
</dbReference>
<dbReference type="AlphaFoldDB" id="A0A0E3ZIF6"/>
<keyword evidence="9" id="KW-0566">Pantothenate biosynthesis</keyword>
<accession>A0A0E3ZIF6</accession>
<dbReference type="HOGENOM" id="CLU_031468_6_0_10"/>
<protein>
    <recommendedName>
        <fullName evidence="4 9">2-dehydropantoate 2-reductase</fullName>
        <ecNumber evidence="3 9">1.1.1.169</ecNumber>
    </recommendedName>
    <alternativeName>
        <fullName evidence="7 9">Ketopantoate reductase</fullName>
    </alternativeName>
</protein>
<dbReference type="SUPFAM" id="SSF48179">
    <property type="entry name" value="6-phosphogluconate dehydrogenase C-terminal domain-like"/>
    <property type="match status" value="1"/>
</dbReference>
<evidence type="ECO:0000256" key="2">
    <source>
        <dbReference type="ARBA" id="ARBA00007870"/>
    </source>
</evidence>
<dbReference type="InterPro" id="IPR008927">
    <property type="entry name" value="6-PGluconate_DH-like_C_sf"/>
</dbReference>
<comment type="function">
    <text evidence="9">Catalyzes the NADPH-dependent reduction of ketopantoate into pantoic acid.</text>
</comment>
<evidence type="ECO:0000313" key="13">
    <source>
        <dbReference type="Proteomes" id="UP000033109"/>
    </source>
</evidence>
<name>A0A0E3ZIF6_9BACT</name>
<dbReference type="InterPro" id="IPR013752">
    <property type="entry name" value="KPA_reductase"/>
</dbReference>
<gene>
    <name evidence="12" type="ORF">PKOR_17925</name>
</gene>
<keyword evidence="13" id="KW-1185">Reference proteome</keyword>
<keyword evidence="5 9" id="KW-0521">NADP</keyword>
<dbReference type="OrthoDB" id="9796561at2"/>
<feature type="domain" description="Ketopantoate reductase C-terminal" evidence="11">
    <location>
        <begin position="187"/>
        <end position="307"/>
    </location>
</feature>
<evidence type="ECO:0000313" key="12">
    <source>
        <dbReference type="EMBL" id="AKD04630.1"/>
    </source>
</evidence>
<organism evidence="12 13">
    <name type="scientific">Pontibacter korlensis</name>
    <dbReference type="NCBI Taxonomy" id="400092"/>
    <lineage>
        <taxon>Bacteria</taxon>
        <taxon>Pseudomonadati</taxon>
        <taxon>Bacteroidota</taxon>
        <taxon>Cytophagia</taxon>
        <taxon>Cytophagales</taxon>
        <taxon>Hymenobacteraceae</taxon>
        <taxon>Pontibacter</taxon>
    </lineage>
</organism>
<dbReference type="RefSeq" id="WP_046312496.1">
    <property type="nucleotide sequence ID" value="NZ_CBCSCY010000013.1"/>
</dbReference>
<comment type="similarity">
    <text evidence="2 9">Belongs to the ketopantoate reductase family.</text>
</comment>
<evidence type="ECO:0000256" key="5">
    <source>
        <dbReference type="ARBA" id="ARBA00022857"/>
    </source>
</evidence>
<dbReference type="Pfam" id="PF02558">
    <property type="entry name" value="ApbA"/>
    <property type="match status" value="1"/>
</dbReference>
<dbReference type="InterPro" id="IPR003710">
    <property type="entry name" value="ApbA"/>
</dbReference>
<dbReference type="Gene3D" id="3.40.50.720">
    <property type="entry name" value="NAD(P)-binding Rossmann-like Domain"/>
    <property type="match status" value="1"/>
</dbReference>
<evidence type="ECO:0000256" key="3">
    <source>
        <dbReference type="ARBA" id="ARBA00013014"/>
    </source>
</evidence>
<sequence length="310" mass="34836">MEKFRIAVVGMGGVGGYYGGKLAQRFASDENHEVIFIARGAHKQRIEQEGLKLRLEGEVEAIRPTVVTDKLEDLGKLDLILFCVKSYGLKQVAEQLAPSITSDTILLPLLNGVNGIEYLQQRFQEANTLWGCVYIISSIKEPGVVQVQGKYNRLVWGNPKVSEKLLKKVKFLLDESGINHEYYEQEVEARVWEKFSFISPVASLTSLTHKTMGEIAASADLKNQLQLLIQELVSVAKAKDVMLPADMVERNLEVLQRLPQNATSSMERDFSSGNATELENLTGYIVREAQNYAVEVPQYQQVYQELLQKV</sequence>
<dbReference type="InterPro" id="IPR036291">
    <property type="entry name" value="NAD(P)-bd_dom_sf"/>
</dbReference>
<evidence type="ECO:0000256" key="4">
    <source>
        <dbReference type="ARBA" id="ARBA00019465"/>
    </source>
</evidence>
<dbReference type="Proteomes" id="UP000033109">
    <property type="component" value="Chromosome"/>
</dbReference>
<dbReference type="Pfam" id="PF08546">
    <property type="entry name" value="ApbA_C"/>
    <property type="match status" value="1"/>
</dbReference>
<dbReference type="Gene3D" id="1.10.1040.10">
    <property type="entry name" value="N-(1-d-carboxylethyl)-l-norvaline Dehydrogenase, domain 2"/>
    <property type="match status" value="1"/>
</dbReference>
<evidence type="ECO:0000259" key="11">
    <source>
        <dbReference type="Pfam" id="PF08546"/>
    </source>
</evidence>
<dbReference type="SUPFAM" id="SSF51735">
    <property type="entry name" value="NAD(P)-binding Rossmann-fold domains"/>
    <property type="match status" value="1"/>
</dbReference>
<dbReference type="EC" id="1.1.1.169" evidence="3 9"/>
<comment type="catalytic activity">
    <reaction evidence="8 9">
        <text>(R)-pantoate + NADP(+) = 2-dehydropantoate + NADPH + H(+)</text>
        <dbReference type="Rhea" id="RHEA:16233"/>
        <dbReference type="ChEBI" id="CHEBI:11561"/>
        <dbReference type="ChEBI" id="CHEBI:15378"/>
        <dbReference type="ChEBI" id="CHEBI:15980"/>
        <dbReference type="ChEBI" id="CHEBI:57783"/>
        <dbReference type="ChEBI" id="CHEBI:58349"/>
        <dbReference type="EC" id="1.1.1.169"/>
    </reaction>
</comment>